<comment type="caution">
    <text evidence="2">The sequence shown here is derived from an EMBL/GenBank/DDBJ whole genome shotgun (WGS) entry which is preliminary data.</text>
</comment>
<dbReference type="PANTHER" id="PTHR42090">
    <property type="match status" value="1"/>
</dbReference>
<proteinExistence type="predicted"/>
<organism evidence="2 3">
    <name type="scientific">Hortaea werneckii</name>
    <name type="common">Black yeast</name>
    <name type="synonym">Cladosporium werneckii</name>
    <dbReference type="NCBI Taxonomy" id="91943"/>
    <lineage>
        <taxon>Eukaryota</taxon>
        <taxon>Fungi</taxon>
        <taxon>Dikarya</taxon>
        <taxon>Ascomycota</taxon>
        <taxon>Pezizomycotina</taxon>
        <taxon>Dothideomycetes</taxon>
        <taxon>Dothideomycetidae</taxon>
        <taxon>Mycosphaerellales</taxon>
        <taxon>Teratosphaeriaceae</taxon>
        <taxon>Hortaea</taxon>
    </lineage>
</organism>
<dbReference type="OrthoDB" id="4220319at2759"/>
<evidence type="ECO:0000313" key="2">
    <source>
        <dbReference type="EMBL" id="RMY77891.1"/>
    </source>
</evidence>
<feature type="compositionally biased region" description="Basic and acidic residues" evidence="1">
    <location>
        <begin position="39"/>
        <end position="55"/>
    </location>
</feature>
<feature type="compositionally biased region" description="Basic and acidic residues" evidence="1">
    <location>
        <begin position="166"/>
        <end position="176"/>
    </location>
</feature>
<feature type="region of interest" description="Disordered" evidence="1">
    <location>
        <begin position="37"/>
        <end position="176"/>
    </location>
</feature>
<name>A0A3M7EMU8_HORWE</name>
<evidence type="ECO:0000256" key="1">
    <source>
        <dbReference type="SAM" id="MobiDB-lite"/>
    </source>
</evidence>
<reference evidence="2 3" key="1">
    <citation type="journal article" date="2018" name="BMC Genomics">
        <title>Genomic evidence for intraspecific hybridization in a clonal and extremely halotolerant yeast.</title>
        <authorList>
            <person name="Gostincar C."/>
            <person name="Stajich J.E."/>
            <person name="Zupancic J."/>
            <person name="Zalar P."/>
            <person name="Gunde-Cimerman N."/>
        </authorList>
    </citation>
    <scope>NUCLEOTIDE SEQUENCE [LARGE SCALE GENOMIC DNA]</scope>
    <source>
        <strain evidence="2 3">EXF-2682</strain>
    </source>
</reference>
<dbReference type="Proteomes" id="UP000269276">
    <property type="component" value="Unassembled WGS sequence"/>
</dbReference>
<accession>A0A3M7EMU8</accession>
<protein>
    <submittedName>
        <fullName evidence="2">Uncharacterized protein</fullName>
    </submittedName>
</protein>
<dbReference type="AlphaFoldDB" id="A0A3M7EMU8"/>
<dbReference type="PANTHER" id="PTHR42090:SF1">
    <property type="match status" value="1"/>
</dbReference>
<dbReference type="EMBL" id="QWIP01000018">
    <property type="protein sequence ID" value="RMY77891.1"/>
    <property type="molecule type" value="Genomic_DNA"/>
</dbReference>
<gene>
    <name evidence="2" type="ORF">D0863_01012</name>
</gene>
<evidence type="ECO:0000313" key="3">
    <source>
        <dbReference type="Proteomes" id="UP000269276"/>
    </source>
</evidence>
<sequence>MATERTPFKMYSRTLRSFALPRRQFLAARQFQTSSRLCARKDAQGKDDLKPEPNEMSKSGSDDQAAAVEDAAFNPKKTSPEEEYNTAGGESAKHGMTNGWNLRKKMNNPLDVSPANHEVSKPRSGTEGGHEGSSAQAGDANSQRARTSGGGSSPKKGGGKSAVDGTRAKHDNLKGC</sequence>
<feature type="compositionally biased region" description="Polar residues" evidence="1">
    <location>
        <begin position="133"/>
        <end position="146"/>
    </location>
</feature>